<keyword evidence="1" id="KW-0812">Transmembrane</keyword>
<name>A0A1V1PBK1_9BACT</name>
<evidence type="ECO:0000313" key="3">
    <source>
        <dbReference type="Proteomes" id="UP000189670"/>
    </source>
</evidence>
<keyword evidence="1" id="KW-0472">Membrane</keyword>
<organism evidence="2 3">
    <name type="scientific">Candidatus Magnetoglobus multicellularis str. Araruama</name>
    <dbReference type="NCBI Taxonomy" id="890399"/>
    <lineage>
        <taxon>Bacteria</taxon>
        <taxon>Pseudomonadati</taxon>
        <taxon>Thermodesulfobacteriota</taxon>
        <taxon>Desulfobacteria</taxon>
        <taxon>Desulfobacterales</taxon>
        <taxon>Desulfobacteraceae</taxon>
        <taxon>Candidatus Magnetoglobus</taxon>
    </lineage>
</organism>
<comment type="caution">
    <text evidence="2">The sequence shown here is derived from an EMBL/GenBank/DDBJ whole genome shotgun (WGS) entry which is preliminary data.</text>
</comment>
<evidence type="ECO:0000313" key="2">
    <source>
        <dbReference type="EMBL" id="ETR72143.1"/>
    </source>
</evidence>
<keyword evidence="1" id="KW-1133">Transmembrane helix</keyword>
<proteinExistence type="predicted"/>
<reference evidence="3" key="1">
    <citation type="submission" date="2012-11" db="EMBL/GenBank/DDBJ databases">
        <authorList>
            <person name="Lucero-Rivera Y.E."/>
            <person name="Tovar-Ramirez D."/>
        </authorList>
    </citation>
    <scope>NUCLEOTIDE SEQUENCE [LARGE SCALE GENOMIC DNA]</scope>
    <source>
        <strain evidence="3">Araruama</strain>
    </source>
</reference>
<evidence type="ECO:0000256" key="1">
    <source>
        <dbReference type="SAM" id="Phobius"/>
    </source>
</evidence>
<sequence length="79" mass="8776">MSATTIGDCISKFRYDRSIMVIPGMVIVLSFLSTSVGIHTATRKCRIHIFGAYSIHRQFGLHSNQSFTKTTNIGVNHGF</sequence>
<dbReference type="AlphaFoldDB" id="A0A1V1PBK1"/>
<feature type="transmembrane region" description="Helical" evidence="1">
    <location>
        <begin position="20"/>
        <end position="38"/>
    </location>
</feature>
<protein>
    <submittedName>
        <fullName evidence="2">Uncharacterized protein</fullName>
    </submittedName>
</protein>
<gene>
    <name evidence="2" type="ORF">OMM_07685</name>
</gene>
<dbReference type="Proteomes" id="UP000189670">
    <property type="component" value="Unassembled WGS sequence"/>
</dbReference>
<accession>A0A1V1PBK1</accession>
<dbReference type="EMBL" id="ATBP01000179">
    <property type="protein sequence ID" value="ETR72143.1"/>
    <property type="molecule type" value="Genomic_DNA"/>
</dbReference>